<evidence type="ECO:0000256" key="11">
    <source>
        <dbReference type="SAM" id="SignalP"/>
    </source>
</evidence>
<feature type="domain" description="Peptidase S8/S53" evidence="12">
    <location>
        <begin position="226"/>
        <end position="476"/>
    </location>
</feature>
<sequence>MPPSRRRVARRFTPALALTVAPAIALSGLAAPAQAADPAPSPSIIATPQGVPADSSVTLLTGDVVRVHALGDGTSTIEVDRPEGATGGVRTQTFNGSTYVIPDEAMPFVTAKSVDIDLFNVDLLLEYGYTDGIPVIASYGSAMPRSLSTLDGVGTGRALSSINAAAYTVDGDEPGGLWDDLTSSGHARALSSGVDHLWLDGKVKADLTQSVPQIGAPDAWAAGYDGTGTTVAVLDTGIDAAHPDLAERITVTKDFTGSPNGVNDMHGHGTHVASTIAGSGVGDGQHTGVAPGADVIVGKVLDDSGYGQDSWIIDAMEWSVDQGADVVNMSLGGQAPDDGGDPMSLAVNELSASGTLFVIAAGNSGCSGCISAPGSASSALTVGAVDKSDEIAYFSSQGPLTGSYALKPDLSAPGVDISAARSQYADGSGLYQSMSGTSMATPHMVGAAAILKQQHPGWSGERIKNALMSTSKQLAYTPYEIGTGRVDVAAAVSATITATGSIDFGFYDWPHEDGPATKTVTYDNTGDTDVTLDLTLAVADQTGTAAPEGAFGLSSSTVTVPAGGSSTVDVVATPGPLPLGKTYGGKVTASVAGTAVAHTGLGLVKEEERYGLTVKVIGRDGAPATGSFGIQSLEWAEPYPIAIDGETELRLSPSTYAITMFLDQPGPDGAADGSLVILLANEIVLDGDTTVVLDARTAVKSEAEAPVDTVDRQRHVWTHRKLSDVSVMDNGAILPLYVEDVYVTPTAPVTVGEFEFYARWRKGLSPLTLSLFGLGEIDALVQAGSTQTDFRWLAKPTVYAGKGAAADYEGLRAKGKIAVITRDDEVPAAERAAAAKAAGVALLIVVNDEPGVLSEYYETEGLLVASLKADKGAGLIRLARWGIPLTAVSTKYTPFVYDLVDPHPGAVPADLTYRPAKRDLARVDARYHGKTPGEGGGFRYDLRPWSPRAIGFAEYLPVPSVRTEWVSAPEGTEYHEIAYSAGLDWESRGGRDVYAPGSRQTRNWFQPVVRPRLGLGAWQPVRYPGTWTTINITPWTDSGRGHAGFLGDEALDLKLYQGETLLKQSVWQAIYLDLPMERQDYRLVLDAQRPDAWEYSTRTHTEWEFSSEGHTADELRALALLQLDYTVDTDLGGDVKAGSKVSFGLEASHMPGVTGAGSVTGATFEFSYDDGATWQTGSLVADGHGGWKSTMTVPKDASKYVSIRATARDDAGNTVTQEVIRAFGLR</sequence>
<comment type="similarity">
    <text evidence="1 9 10">Belongs to the peptidase S8 family.</text>
</comment>
<feature type="active site" description="Charge relay system" evidence="8 9">
    <location>
        <position position="268"/>
    </location>
</feature>
<protein>
    <submittedName>
        <fullName evidence="14">Subtilisin family serine protease</fullName>
    </submittedName>
</protein>
<accession>A0A841FT78</accession>
<dbReference type="PIRSF" id="PIRSF037852">
    <property type="entry name" value="Subtilisin_rel_SAV5721"/>
    <property type="match status" value="1"/>
</dbReference>
<dbReference type="Proteomes" id="UP000548476">
    <property type="component" value="Unassembled WGS sequence"/>
</dbReference>
<evidence type="ECO:0000256" key="8">
    <source>
        <dbReference type="PIRSR" id="PIRSR615500-1"/>
    </source>
</evidence>
<dbReference type="InterPro" id="IPR022398">
    <property type="entry name" value="Peptidase_S8_His-AS"/>
</dbReference>
<feature type="signal peptide" evidence="11">
    <location>
        <begin position="1"/>
        <end position="35"/>
    </location>
</feature>
<dbReference type="InterPro" id="IPR003137">
    <property type="entry name" value="PA_domain"/>
</dbReference>
<evidence type="ECO:0000256" key="7">
    <source>
        <dbReference type="ARBA" id="ARBA00022825"/>
    </source>
</evidence>
<feature type="chain" id="PRO_5032398978" evidence="11">
    <location>
        <begin position="36"/>
        <end position="1226"/>
    </location>
</feature>
<dbReference type="InterPro" id="IPR017296">
    <property type="entry name" value="Peptidase_S8A_SAM-P45"/>
</dbReference>
<evidence type="ECO:0000259" key="13">
    <source>
        <dbReference type="Pfam" id="PF02225"/>
    </source>
</evidence>
<dbReference type="RefSeq" id="WP_184789358.1">
    <property type="nucleotide sequence ID" value="NZ_BONT01000030.1"/>
</dbReference>
<dbReference type="Pfam" id="PF02225">
    <property type="entry name" value="PA"/>
    <property type="match status" value="1"/>
</dbReference>
<dbReference type="PANTHER" id="PTHR43806">
    <property type="entry name" value="PEPTIDASE S8"/>
    <property type="match status" value="1"/>
</dbReference>
<dbReference type="AlphaFoldDB" id="A0A841FT78"/>
<evidence type="ECO:0000256" key="3">
    <source>
        <dbReference type="ARBA" id="ARBA00022525"/>
    </source>
</evidence>
<keyword evidence="7 9" id="KW-0720">Serine protease</keyword>
<evidence type="ECO:0000313" key="14">
    <source>
        <dbReference type="EMBL" id="MBB6036517.1"/>
    </source>
</evidence>
<dbReference type="InterPro" id="IPR015500">
    <property type="entry name" value="Peptidase_S8_subtilisin-rel"/>
</dbReference>
<dbReference type="PROSITE" id="PS00136">
    <property type="entry name" value="SUBTILASE_ASP"/>
    <property type="match status" value="1"/>
</dbReference>
<evidence type="ECO:0000256" key="6">
    <source>
        <dbReference type="ARBA" id="ARBA00022801"/>
    </source>
</evidence>
<dbReference type="InterPro" id="IPR036852">
    <property type="entry name" value="Peptidase_S8/S53_dom_sf"/>
</dbReference>
<evidence type="ECO:0000256" key="5">
    <source>
        <dbReference type="ARBA" id="ARBA00022729"/>
    </source>
</evidence>
<dbReference type="InterPro" id="IPR023828">
    <property type="entry name" value="Peptidase_S8_Ser-AS"/>
</dbReference>
<feature type="domain" description="PA" evidence="13">
    <location>
        <begin position="803"/>
        <end position="865"/>
    </location>
</feature>
<dbReference type="PANTHER" id="PTHR43806:SF65">
    <property type="entry name" value="SERINE PROTEASE APRX"/>
    <property type="match status" value="1"/>
</dbReference>
<feature type="active site" description="Charge relay system" evidence="8 9">
    <location>
        <position position="438"/>
    </location>
</feature>
<dbReference type="PRINTS" id="PR00723">
    <property type="entry name" value="SUBTILISIN"/>
</dbReference>
<comment type="caution">
    <text evidence="14">The sequence shown here is derived from an EMBL/GenBank/DDBJ whole genome shotgun (WGS) entry which is preliminary data.</text>
</comment>
<reference evidence="14 15" key="1">
    <citation type="submission" date="2020-08" db="EMBL/GenBank/DDBJ databases">
        <title>Genomic Encyclopedia of Type Strains, Phase IV (KMG-IV): sequencing the most valuable type-strain genomes for metagenomic binning, comparative biology and taxonomic classification.</title>
        <authorList>
            <person name="Goeker M."/>
        </authorList>
    </citation>
    <scope>NUCLEOTIDE SEQUENCE [LARGE SCALE GENOMIC DNA]</scope>
    <source>
        <strain evidence="14 15">YIM 65646</strain>
    </source>
</reference>
<dbReference type="InterPro" id="IPR050131">
    <property type="entry name" value="Peptidase_S8_subtilisin-like"/>
</dbReference>
<evidence type="ECO:0000256" key="1">
    <source>
        <dbReference type="ARBA" id="ARBA00011073"/>
    </source>
</evidence>
<keyword evidence="4 9" id="KW-0645">Protease</keyword>
<organism evidence="14 15">
    <name type="scientific">Phytomonospora endophytica</name>
    <dbReference type="NCBI Taxonomy" id="714109"/>
    <lineage>
        <taxon>Bacteria</taxon>
        <taxon>Bacillati</taxon>
        <taxon>Actinomycetota</taxon>
        <taxon>Actinomycetes</taxon>
        <taxon>Micromonosporales</taxon>
        <taxon>Micromonosporaceae</taxon>
        <taxon>Phytomonospora</taxon>
    </lineage>
</organism>
<dbReference type="PROSITE" id="PS51892">
    <property type="entry name" value="SUBTILASE"/>
    <property type="match status" value="1"/>
</dbReference>
<dbReference type="InterPro" id="IPR000209">
    <property type="entry name" value="Peptidase_S8/S53_dom"/>
</dbReference>
<dbReference type="SUPFAM" id="SSF52743">
    <property type="entry name" value="Subtilisin-like"/>
    <property type="match status" value="1"/>
</dbReference>
<dbReference type="Gene3D" id="3.40.50.200">
    <property type="entry name" value="Peptidase S8/S53 domain"/>
    <property type="match status" value="1"/>
</dbReference>
<evidence type="ECO:0000256" key="2">
    <source>
        <dbReference type="ARBA" id="ARBA00022512"/>
    </source>
</evidence>
<evidence type="ECO:0000256" key="9">
    <source>
        <dbReference type="PROSITE-ProRule" id="PRU01240"/>
    </source>
</evidence>
<dbReference type="SUPFAM" id="SSF52025">
    <property type="entry name" value="PA domain"/>
    <property type="match status" value="1"/>
</dbReference>
<dbReference type="GO" id="GO:0006508">
    <property type="term" value="P:proteolysis"/>
    <property type="evidence" value="ECO:0007669"/>
    <property type="project" value="UniProtKB-KW"/>
</dbReference>
<evidence type="ECO:0000313" key="15">
    <source>
        <dbReference type="Proteomes" id="UP000548476"/>
    </source>
</evidence>
<proteinExistence type="inferred from homology"/>
<name>A0A841FT78_9ACTN</name>
<evidence type="ECO:0000256" key="4">
    <source>
        <dbReference type="ARBA" id="ARBA00022670"/>
    </source>
</evidence>
<dbReference type="Gene3D" id="3.50.30.30">
    <property type="match status" value="1"/>
</dbReference>
<dbReference type="GO" id="GO:0004252">
    <property type="term" value="F:serine-type endopeptidase activity"/>
    <property type="evidence" value="ECO:0007669"/>
    <property type="project" value="UniProtKB-UniRule"/>
</dbReference>
<evidence type="ECO:0000259" key="12">
    <source>
        <dbReference type="Pfam" id="PF00082"/>
    </source>
</evidence>
<dbReference type="EMBL" id="JACHGT010000009">
    <property type="protein sequence ID" value="MBB6036517.1"/>
    <property type="molecule type" value="Genomic_DNA"/>
</dbReference>
<keyword evidence="5 11" id="KW-0732">Signal</keyword>
<evidence type="ECO:0000256" key="10">
    <source>
        <dbReference type="RuleBase" id="RU003355"/>
    </source>
</evidence>
<gene>
    <name evidence="14" type="ORF">HNR73_004388</name>
</gene>
<keyword evidence="3" id="KW-0964">Secreted</keyword>
<keyword evidence="15" id="KW-1185">Reference proteome</keyword>
<dbReference type="InterPro" id="IPR046450">
    <property type="entry name" value="PA_dom_sf"/>
</dbReference>
<dbReference type="PROSITE" id="PS00137">
    <property type="entry name" value="SUBTILASE_HIS"/>
    <property type="match status" value="1"/>
</dbReference>
<keyword evidence="6 9" id="KW-0378">Hydrolase</keyword>
<dbReference type="PROSITE" id="PS00138">
    <property type="entry name" value="SUBTILASE_SER"/>
    <property type="match status" value="1"/>
</dbReference>
<dbReference type="InterPro" id="IPR023827">
    <property type="entry name" value="Peptidase_S8_Asp-AS"/>
</dbReference>
<feature type="active site" description="Charge relay system" evidence="8 9">
    <location>
        <position position="235"/>
    </location>
</feature>
<dbReference type="Pfam" id="PF00082">
    <property type="entry name" value="Peptidase_S8"/>
    <property type="match status" value="1"/>
</dbReference>
<keyword evidence="2" id="KW-0134">Cell wall</keyword>